<feature type="domain" description="Glycosyl hydrolase family 13 catalytic" evidence="7">
    <location>
        <begin position="179"/>
        <end position="541"/>
    </location>
</feature>
<dbReference type="Proteomes" id="UP000886819">
    <property type="component" value="Unassembled WGS sequence"/>
</dbReference>
<dbReference type="Gene3D" id="2.60.40.1180">
    <property type="entry name" value="Golgi alpha-mannosidase II"/>
    <property type="match status" value="1"/>
</dbReference>
<dbReference type="GO" id="GO:0005737">
    <property type="term" value="C:cytoplasm"/>
    <property type="evidence" value="ECO:0007669"/>
    <property type="project" value="TreeGrafter"/>
</dbReference>
<dbReference type="SMART" id="SM00642">
    <property type="entry name" value="Aamy"/>
    <property type="match status" value="1"/>
</dbReference>
<dbReference type="EC" id="2.4.1.18" evidence="3"/>
<dbReference type="InterPro" id="IPR013780">
    <property type="entry name" value="Glyco_hydro_b"/>
</dbReference>
<dbReference type="AlphaFoldDB" id="A0A9D0YWS2"/>
<dbReference type="GO" id="GO:0004553">
    <property type="term" value="F:hydrolase activity, hydrolyzing O-glycosyl compounds"/>
    <property type="evidence" value="ECO:0007669"/>
    <property type="project" value="InterPro"/>
</dbReference>
<organism evidence="8 9">
    <name type="scientific">Candidatus Avichristensenella intestinipullorum</name>
    <dbReference type="NCBI Taxonomy" id="2840693"/>
    <lineage>
        <taxon>Bacteria</taxon>
        <taxon>Bacillati</taxon>
        <taxon>Bacillota</taxon>
        <taxon>Clostridia</taxon>
        <taxon>Candidatus Avichristensenella</taxon>
    </lineage>
</organism>
<gene>
    <name evidence="8" type="ORF">IAA66_04360</name>
</gene>
<dbReference type="InterPro" id="IPR013783">
    <property type="entry name" value="Ig-like_fold"/>
</dbReference>
<dbReference type="CDD" id="cd11321">
    <property type="entry name" value="AmyAc_bac_euk_BE"/>
    <property type="match status" value="1"/>
</dbReference>
<dbReference type="FunFam" id="3.20.20.80:FF:000001">
    <property type="entry name" value="1,4-alpha-glucan branching enzyme"/>
    <property type="match status" value="1"/>
</dbReference>
<evidence type="ECO:0000256" key="1">
    <source>
        <dbReference type="ARBA" id="ARBA00000826"/>
    </source>
</evidence>
<dbReference type="SUPFAM" id="SSF81296">
    <property type="entry name" value="E set domains"/>
    <property type="match status" value="1"/>
</dbReference>
<dbReference type="CDD" id="cd02854">
    <property type="entry name" value="E_set_GBE_euk_N"/>
    <property type="match status" value="1"/>
</dbReference>
<evidence type="ECO:0000256" key="5">
    <source>
        <dbReference type="ARBA" id="ARBA00022679"/>
    </source>
</evidence>
<dbReference type="InterPro" id="IPR004193">
    <property type="entry name" value="Glyco_hydro_13_N"/>
</dbReference>
<dbReference type="InterPro" id="IPR006048">
    <property type="entry name" value="A-amylase/branching_C"/>
</dbReference>
<evidence type="ECO:0000256" key="3">
    <source>
        <dbReference type="ARBA" id="ARBA00012541"/>
    </source>
</evidence>
<dbReference type="Gene3D" id="2.60.40.10">
    <property type="entry name" value="Immunoglobulins"/>
    <property type="match status" value="1"/>
</dbReference>
<dbReference type="PANTHER" id="PTHR43651:SF3">
    <property type="entry name" value="1,4-ALPHA-GLUCAN-BRANCHING ENZYME"/>
    <property type="match status" value="1"/>
</dbReference>
<dbReference type="GO" id="GO:0043169">
    <property type="term" value="F:cation binding"/>
    <property type="evidence" value="ECO:0007669"/>
    <property type="project" value="InterPro"/>
</dbReference>
<evidence type="ECO:0000313" key="9">
    <source>
        <dbReference type="Proteomes" id="UP000886819"/>
    </source>
</evidence>
<proteinExistence type="inferred from homology"/>
<comment type="similarity">
    <text evidence="2">Belongs to the glycosyl hydrolase 13 family. GlgB subfamily.</text>
</comment>
<dbReference type="PIRSF" id="PIRSF000463">
    <property type="entry name" value="GlgB"/>
    <property type="match status" value="1"/>
</dbReference>
<dbReference type="InterPro" id="IPR006047">
    <property type="entry name" value="GH13_cat_dom"/>
</dbReference>
<comment type="catalytic activity">
    <reaction evidence="1">
        <text>Transfers a segment of a (1-&gt;4)-alpha-D-glucan chain to a primary hydroxy group in a similar glucan chain.</text>
        <dbReference type="EC" id="2.4.1.18"/>
    </reaction>
</comment>
<dbReference type="InterPro" id="IPR037439">
    <property type="entry name" value="Branching_enzy"/>
</dbReference>
<comment type="caution">
    <text evidence="8">The sequence shown here is derived from an EMBL/GenBank/DDBJ whole genome shotgun (WGS) entry which is preliminary data.</text>
</comment>
<feature type="active site" description="Nucleophile" evidence="6">
    <location>
        <position position="333"/>
    </location>
</feature>
<dbReference type="Pfam" id="PF02922">
    <property type="entry name" value="CBM_48"/>
    <property type="match status" value="1"/>
</dbReference>
<dbReference type="InterPro" id="IPR014756">
    <property type="entry name" value="Ig_E-set"/>
</dbReference>
<evidence type="ECO:0000313" key="8">
    <source>
        <dbReference type="EMBL" id="HIQ62806.1"/>
    </source>
</evidence>
<dbReference type="SUPFAM" id="SSF51445">
    <property type="entry name" value="(Trans)glycosidases"/>
    <property type="match status" value="1"/>
</dbReference>
<accession>A0A9D0YWS2</accession>
<dbReference type="Pfam" id="PF02806">
    <property type="entry name" value="Alpha-amylase_C"/>
    <property type="match status" value="1"/>
</dbReference>
<dbReference type="PANTHER" id="PTHR43651">
    <property type="entry name" value="1,4-ALPHA-GLUCAN-BRANCHING ENZYME"/>
    <property type="match status" value="1"/>
</dbReference>
<dbReference type="Gene3D" id="3.20.20.80">
    <property type="entry name" value="Glycosidases"/>
    <property type="match status" value="1"/>
</dbReference>
<dbReference type="GO" id="GO:0005978">
    <property type="term" value="P:glycogen biosynthetic process"/>
    <property type="evidence" value="ECO:0007669"/>
    <property type="project" value="InterPro"/>
</dbReference>
<dbReference type="SUPFAM" id="SSF51011">
    <property type="entry name" value="Glycosyl hydrolase domain"/>
    <property type="match status" value="1"/>
</dbReference>
<dbReference type="EMBL" id="DVFI01000064">
    <property type="protein sequence ID" value="HIQ62806.1"/>
    <property type="molecule type" value="Genomic_DNA"/>
</dbReference>
<reference evidence="8" key="2">
    <citation type="journal article" date="2021" name="PeerJ">
        <title>Extensive microbial diversity within the chicken gut microbiome revealed by metagenomics and culture.</title>
        <authorList>
            <person name="Gilroy R."/>
            <person name="Ravi A."/>
            <person name="Getino M."/>
            <person name="Pursley I."/>
            <person name="Horton D.L."/>
            <person name="Alikhan N.F."/>
            <person name="Baker D."/>
            <person name="Gharbi K."/>
            <person name="Hall N."/>
            <person name="Watson M."/>
            <person name="Adriaenssens E.M."/>
            <person name="Foster-Nyarko E."/>
            <person name="Jarju S."/>
            <person name="Secka A."/>
            <person name="Antonio M."/>
            <person name="Oren A."/>
            <person name="Chaudhuri R.R."/>
            <person name="La Ragione R."/>
            <person name="Hildebrand F."/>
            <person name="Pallen M.J."/>
        </authorList>
    </citation>
    <scope>NUCLEOTIDE SEQUENCE</scope>
    <source>
        <strain evidence="8">ChiHile30-977</strain>
    </source>
</reference>
<feature type="active site" description="Proton donor" evidence="6">
    <location>
        <position position="387"/>
    </location>
</feature>
<protein>
    <recommendedName>
        <fullName evidence="3">1,4-alpha-glucan branching enzyme</fullName>
        <ecNumber evidence="3">2.4.1.18</ecNumber>
    </recommendedName>
</protein>
<keyword evidence="4" id="KW-0328">Glycosyltransferase</keyword>
<dbReference type="Pfam" id="PF00128">
    <property type="entry name" value="Alpha-amylase"/>
    <property type="match status" value="1"/>
</dbReference>
<keyword evidence="5" id="KW-0808">Transferase</keyword>
<name>A0A9D0YWS2_9FIRM</name>
<dbReference type="InterPro" id="IPR017853">
    <property type="entry name" value="GH"/>
</dbReference>
<evidence type="ECO:0000259" key="7">
    <source>
        <dbReference type="SMART" id="SM00642"/>
    </source>
</evidence>
<evidence type="ECO:0000256" key="2">
    <source>
        <dbReference type="ARBA" id="ARBA00009000"/>
    </source>
</evidence>
<reference evidence="8" key="1">
    <citation type="submission" date="2020-10" db="EMBL/GenBank/DDBJ databases">
        <authorList>
            <person name="Gilroy R."/>
        </authorList>
    </citation>
    <scope>NUCLEOTIDE SEQUENCE</scope>
    <source>
        <strain evidence="8">ChiHile30-977</strain>
    </source>
</reference>
<sequence>MPRKTRPLEMILRDPWLAPHEADIRYRLARHAAMRRRLLPGGGRLRDFANGHLYYGIHRTPQGWVYREWAPAAKALHFTGDFNGWDRSSHPMTRKDDHTWEIVLPGIRSLSHGQRVLVQVTGADGSVRDRIPLYIRRAVQMKDSNSFVGQIWQPETPFKWTDAMFSPVRAKPPFIYEAHVGMAREEGGIGTYKEFTRDMLPRIRKAGYNAIQLMGVMEHPYYASFGYQVSNFFAASSWYGEPEDLKELINTAHAMDIAVLLDLVHSHASGNYAEGIADFDGTPTQFFHVGTRGYHSAWGSRVFDYDRPHVLHFLLSNIKFWMTEYHFDGFRFDGVTSMLYQDHGLGRAFTSYKQYFDDNIDLGAAVYLMLANELTHSLKHNALTVAEDVSGMPGLCLPVREGGFGFSYRLGMGVPDFWIQTLEVRDEDWDMHRMWHELTTRRPAEPVIGYSECHDQALVGDKTLIFRLADAAMYTDMDKATHTPVIDRAIALIKLIRFVTLSLAGEGYLNFMGNEFGHPEWIDFPREGNGWSYHYARRQWSLQENGYLKYQWLSDFDRAMIELAKEHNLLEANDLQSLWTDQEKKILCFRKGGLVFLFNFHPTQSQTDFFVPMRGHGKWRVIFSTDETRFGGEARIDEQYVYQTRPDERLGEGFSIYSPCRTALVLAQLEEA</sequence>
<evidence type="ECO:0000256" key="6">
    <source>
        <dbReference type="PIRSR" id="PIRSR000463-1"/>
    </source>
</evidence>
<dbReference type="GO" id="GO:0003844">
    <property type="term" value="F:1,4-alpha-glucan branching enzyme activity"/>
    <property type="evidence" value="ECO:0007669"/>
    <property type="project" value="UniProtKB-EC"/>
</dbReference>
<evidence type="ECO:0000256" key="4">
    <source>
        <dbReference type="ARBA" id="ARBA00022676"/>
    </source>
</evidence>